<dbReference type="KEGG" id="pnt:G5B91_34725"/>
<accession>A0A6G6J812</accession>
<dbReference type="AlphaFoldDB" id="A0A6G6J812"/>
<dbReference type="EMBL" id="CP049142">
    <property type="protein sequence ID" value="QIE91488.1"/>
    <property type="molecule type" value="Genomic_DNA"/>
</dbReference>
<reference evidence="1 2" key="1">
    <citation type="submission" date="2020-02" db="EMBL/GenBank/DDBJ databases">
        <title>Integrative conjugative elements (ICEs) and plasmids drive adaptation of Pseudomonas nitroreducens strain HBP1 to wastewater environment.</title>
        <authorList>
            <person name="Sentchilo V."/>
            <person name="Carraro N."/>
            <person name="Bertelli C."/>
            <person name="van der Meer J.R."/>
        </authorList>
    </citation>
    <scope>NUCLEOTIDE SEQUENCE [LARGE SCALE GENOMIC DNA]</scope>
    <source>
        <strain evidence="1 2">HBP1</strain>
        <plasmid evidence="2">ppnihbp1_1</plasmid>
    </source>
</reference>
<evidence type="ECO:0000313" key="1">
    <source>
        <dbReference type="EMBL" id="QIE91488.1"/>
    </source>
</evidence>
<evidence type="ECO:0008006" key="3">
    <source>
        <dbReference type="Google" id="ProtNLM"/>
    </source>
</evidence>
<dbReference type="Proteomes" id="UP000501063">
    <property type="component" value="Plasmid pPniHBP1_1"/>
</dbReference>
<protein>
    <recommendedName>
        <fullName evidence="3">Peptidase C39 domain-containing protein</fullName>
    </recommendedName>
</protein>
<organism evidence="1 2">
    <name type="scientific">Pseudomonas nitroreducens</name>
    <dbReference type="NCBI Taxonomy" id="46680"/>
    <lineage>
        <taxon>Bacteria</taxon>
        <taxon>Pseudomonadati</taxon>
        <taxon>Pseudomonadota</taxon>
        <taxon>Gammaproteobacteria</taxon>
        <taxon>Pseudomonadales</taxon>
        <taxon>Pseudomonadaceae</taxon>
        <taxon>Pseudomonas</taxon>
    </lineage>
</organism>
<keyword evidence="1" id="KW-0614">Plasmid</keyword>
<dbReference type="RefSeq" id="WP_017520058.1">
    <property type="nucleotide sequence ID" value="NZ_CP049142.1"/>
</dbReference>
<sequence length="176" mass="20041">MERDLQEPADEHWQTRCGVQKIMQTDRFGCGIACLAMVWGKTYAQAREHFISQGLGVRRGCRVPFSTSSGEMRMALATAGLITATRRWKGWSDFTGLCVLKVRHKSPSGADAWHWAVAFKHPEFEIGVFDPHREWPGFQQMPEDTICTLWESIRPFGDILLVEQTFPLARQPLPAH</sequence>
<gene>
    <name evidence="1" type="ORF">G5B91_34725</name>
</gene>
<dbReference type="Gene3D" id="3.90.70.10">
    <property type="entry name" value="Cysteine proteinases"/>
    <property type="match status" value="1"/>
</dbReference>
<evidence type="ECO:0000313" key="2">
    <source>
        <dbReference type="Proteomes" id="UP000501063"/>
    </source>
</evidence>
<geneLocation type="plasmid" evidence="2">
    <name>ppnihbp1_1</name>
</geneLocation>
<name>A0A6G6J812_PSENT</name>
<proteinExistence type="predicted"/>